<organism evidence="3 4">
    <name type="scientific">Falsiroseomonas oleicola</name>
    <dbReference type="NCBI Taxonomy" id="2801474"/>
    <lineage>
        <taxon>Bacteria</taxon>
        <taxon>Pseudomonadati</taxon>
        <taxon>Pseudomonadota</taxon>
        <taxon>Alphaproteobacteria</taxon>
        <taxon>Acetobacterales</taxon>
        <taxon>Roseomonadaceae</taxon>
        <taxon>Falsiroseomonas</taxon>
    </lineage>
</organism>
<evidence type="ECO:0000259" key="2">
    <source>
        <dbReference type="Pfam" id="PF08239"/>
    </source>
</evidence>
<feature type="domain" description="SH3b" evidence="2">
    <location>
        <begin position="749"/>
        <end position="797"/>
    </location>
</feature>
<reference evidence="3 4" key="1">
    <citation type="submission" date="2021-01" db="EMBL/GenBank/DDBJ databases">
        <title>Roseomonas sp. nov, a bacterium isolated from an oil production mixture in Yumen Oilfield.</title>
        <authorList>
            <person name="Wu D."/>
        </authorList>
    </citation>
    <scope>NUCLEOTIDE SEQUENCE [LARGE SCALE GENOMIC DNA]</scope>
    <source>
        <strain evidence="3 4">ROY-5-3</strain>
    </source>
</reference>
<comment type="caution">
    <text evidence="3">The sequence shown here is derived from an EMBL/GenBank/DDBJ whole genome shotgun (WGS) entry which is preliminary data.</text>
</comment>
<dbReference type="RefSeq" id="WP_216878135.1">
    <property type="nucleotide sequence ID" value="NZ_JAERQM010000006.1"/>
</dbReference>
<evidence type="ECO:0000313" key="3">
    <source>
        <dbReference type="EMBL" id="MBU8546131.1"/>
    </source>
</evidence>
<protein>
    <submittedName>
        <fullName evidence="3">SH3 domain-containing protein</fullName>
    </submittedName>
</protein>
<dbReference type="Pfam" id="PF14520">
    <property type="entry name" value="HHH_5"/>
    <property type="match status" value="1"/>
</dbReference>
<dbReference type="InterPro" id="IPR003646">
    <property type="entry name" value="SH3-like_bac-type"/>
</dbReference>
<dbReference type="Proteomes" id="UP000689967">
    <property type="component" value="Unassembled WGS sequence"/>
</dbReference>
<evidence type="ECO:0000256" key="1">
    <source>
        <dbReference type="SAM" id="MobiDB-lite"/>
    </source>
</evidence>
<evidence type="ECO:0000313" key="4">
    <source>
        <dbReference type="Proteomes" id="UP000689967"/>
    </source>
</evidence>
<name>A0ABS6HF60_9PROT</name>
<sequence>MFDVAGKPDAVAKVYLKAPSAQRAAKLSAMAGMASAPLLRIAAWPTGTLHEPSGSVAGFMMPKVGGHEPVFKLYGPKLRMQEFPTADWRFLIHAAANAARSFSTVHAAGLVIGDVNHGNLVVGQDATVRMIDCDSFQVTQAGKTWFCEVGVGTHQPPEMQALDSYAGVLRTPNHDSFGLAVIVFQLLCIARHPFAGRYKGPGEPPSIEDAIKASRYAYSRDRSRTAMEPPPGSLPVDALTPSIQDLFERAFAPGAARAGRPNADQWVTALGELASDLKSCGANGAHFYRKGLSACPWCAIENASGITLFPVVFKPGAVGATGMAALWQEVSKLPDPPLLGQCPPPPGPAVQASPAAQALAGSGRSLKTAAWGSVAASLAVTLAFASPDFRAAMVPAIGVIAFIIHRIGQNAQQNPFQQRLGELKREWDELRRAWNMPLPGPSASDIRANLTRLKAQYDGLNGERAKRMQKLNEQRREKQLEDHLDHFSLTNAKVPGIGPARVATLASHGIDTASDIISHRLLAVPGFGPATVAKLLAWRRSHEASFRFDPSKGVSSSEIALVERDIAAQRTKLEREVAAGLARMRAAAAAHTSRRQALEGRVAELRPQYAQAAADAAVVPENRTTHKRLLALAGAAAAVALVTGIGHRSPIIEHRPSSAATDLPVTPVVTLPVPLPAPPAPSRSAEAPRPASADRTTPEVKAPKSEQASAPEALAPTRTVTSLPLPPISRPASAASTAGVGERVIMRQAANVRAGASGSSAVVRTAPSGAVLRVFERNAGWVLIGEEDPWGWVFSGLMEPAP</sequence>
<feature type="compositionally biased region" description="Low complexity" evidence="1">
    <location>
        <begin position="682"/>
        <end position="695"/>
    </location>
</feature>
<dbReference type="Pfam" id="PF08239">
    <property type="entry name" value="SH3_3"/>
    <property type="match status" value="1"/>
</dbReference>
<accession>A0ABS6HF60</accession>
<proteinExistence type="predicted"/>
<dbReference type="EMBL" id="JAERQM010000006">
    <property type="protein sequence ID" value="MBU8546131.1"/>
    <property type="molecule type" value="Genomic_DNA"/>
</dbReference>
<gene>
    <name evidence="3" type="ORF">JJQ90_20585</name>
</gene>
<keyword evidence="4" id="KW-1185">Reference proteome</keyword>
<feature type="region of interest" description="Disordered" evidence="1">
    <location>
        <begin position="674"/>
        <end position="739"/>
    </location>
</feature>